<dbReference type="Gene3D" id="3.40.190.10">
    <property type="entry name" value="Periplasmic binding protein-like II"/>
    <property type="match status" value="1"/>
</dbReference>
<feature type="chain" id="PRO_5047329056" description="ABC-type glycine betaine transport system substrate-binding domain-containing protein" evidence="1">
    <location>
        <begin position="25"/>
        <end position="308"/>
    </location>
</feature>
<dbReference type="Gene3D" id="3.40.190.120">
    <property type="entry name" value="Osmoprotection protein (prox), domain 2"/>
    <property type="match status" value="1"/>
</dbReference>
<feature type="signal peptide" evidence="1">
    <location>
        <begin position="1"/>
        <end position="24"/>
    </location>
</feature>
<reference evidence="3 4" key="1">
    <citation type="submission" date="2018-09" db="EMBL/GenBank/DDBJ databases">
        <title>Comparative genomics of Leucobacter spp.</title>
        <authorList>
            <person name="Reis A.C."/>
            <person name="Kolvenbach B.A."/>
            <person name="Corvini P.F.X."/>
            <person name="Nunes O.C."/>
        </authorList>
    </citation>
    <scope>NUCLEOTIDE SEQUENCE [LARGE SCALE GENOMIC DNA]</scope>
    <source>
        <strain evidence="3 4">TAN 31504</strain>
    </source>
</reference>
<dbReference type="PROSITE" id="PS51318">
    <property type="entry name" value="TAT"/>
    <property type="match status" value="1"/>
</dbReference>
<keyword evidence="4" id="KW-1185">Reference proteome</keyword>
<feature type="domain" description="ABC-type glycine betaine transport system substrate-binding" evidence="2">
    <location>
        <begin position="42"/>
        <end position="304"/>
    </location>
</feature>
<dbReference type="SUPFAM" id="SSF53850">
    <property type="entry name" value="Periplasmic binding protein-like II"/>
    <property type="match status" value="1"/>
</dbReference>
<gene>
    <name evidence="3" type="ORF">D3230_00675</name>
</gene>
<proteinExistence type="predicted"/>
<accession>A0ABS1SD28</accession>
<dbReference type="PROSITE" id="PS51257">
    <property type="entry name" value="PROKAR_LIPOPROTEIN"/>
    <property type="match status" value="1"/>
</dbReference>
<evidence type="ECO:0000259" key="2">
    <source>
        <dbReference type="Pfam" id="PF04069"/>
    </source>
</evidence>
<name>A0ABS1SD28_9MICO</name>
<dbReference type="Pfam" id="PF04069">
    <property type="entry name" value="OpuAC"/>
    <property type="match status" value="1"/>
</dbReference>
<evidence type="ECO:0000313" key="3">
    <source>
        <dbReference type="EMBL" id="MBL3677821.1"/>
    </source>
</evidence>
<dbReference type="Proteomes" id="UP001645859">
    <property type="component" value="Unassembled WGS sequence"/>
</dbReference>
<dbReference type="EMBL" id="QYAC01000001">
    <property type="protein sequence ID" value="MBL3677821.1"/>
    <property type="molecule type" value="Genomic_DNA"/>
</dbReference>
<keyword evidence="1" id="KW-0732">Signal</keyword>
<sequence>MQRRTITRRSALGLWGLGAAAGVAALSGCAAPATDGLGKERTVTIGSKGFAESWIMGELYAQGIEALGYTVALKTNIGSTEIINTALQAGQIDLYPEYTGVILVVLAGEERLMDSAEETFELARAWEAEQGITTLNATPFENKNAIAVTEEFAAQHGLRTMSDLRGIGDFTYSTYPENVTGGQGYEGIVDTYGLDNMQLKTLSIGLNYQAIERGEIQAADVFTTDPQLSRSNLVVLEDDLKLFGFQNVVPLMRDDAFDAVDDDVPAFLNELHSLLTVDAIRVLNAAAAVNRLDPAQVAQTFLRENHLI</sequence>
<organism evidence="3 4">
    <name type="scientific">Leucobacter chromiireducens subsp. solipictus</name>
    <dbReference type="NCBI Taxonomy" id="398235"/>
    <lineage>
        <taxon>Bacteria</taxon>
        <taxon>Bacillati</taxon>
        <taxon>Actinomycetota</taxon>
        <taxon>Actinomycetes</taxon>
        <taxon>Micrococcales</taxon>
        <taxon>Microbacteriaceae</taxon>
        <taxon>Leucobacter</taxon>
    </lineage>
</organism>
<evidence type="ECO:0000313" key="4">
    <source>
        <dbReference type="Proteomes" id="UP001645859"/>
    </source>
</evidence>
<dbReference type="InterPro" id="IPR007210">
    <property type="entry name" value="ABC_Gly_betaine_transp_sub-bd"/>
</dbReference>
<evidence type="ECO:0000256" key="1">
    <source>
        <dbReference type="SAM" id="SignalP"/>
    </source>
</evidence>
<protein>
    <recommendedName>
        <fullName evidence="2">ABC-type glycine betaine transport system substrate-binding domain-containing protein</fullName>
    </recommendedName>
</protein>
<comment type="caution">
    <text evidence="3">The sequence shown here is derived from an EMBL/GenBank/DDBJ whole genome shotgun (WGS) entry which is preliminary data.</text>
</comment>
<dbReference type="InterPro" id="IPR006311">
    <property type="entry name" value="TAT_signal"/>
</dbReference>